<organism evidence="3 4">
    <name type="scientific">Goodea atripinnis</name>
    <dbReference type="NCBI Taxonomy" id="208336"/>
    <lineage>
        <taxon>Eukaryota</taxon>
        <taxon>Metazoa</taxon>
        <taxon>Chordata</taxon>
        <taxon>Craniata</taxon>
        <taxon>Vertebrata</taxon>
        <taxon>Euteleostomi</taxon>
        <taxon>Actinopterygii</taxon>
        <taxon>Neopterygii</taxon>
        <taxon>Teleostei</taxon>
        <taxon>Neoteleostei</taxon>
        <taxon>Acanthomorphata</taxon>
        <taxon>Ovalentaria</taxon>
        <taxon>Atherinomorphae</taxon>
        <taxon>Cyprinodontiformes</taxon>
        <taxon>Goodeidae</taxon>
        <taxon>Goodea</taxon>
    </lineage>
</organism>
<feature type="region of interest" description="Disordered" evidence="1">
    <location>
        <begin position="124"/>
        <end position="157"/>
    </location>
</feature>
<accession>A0ABV0MQ64</accession>
<comment type="caution">
    <text evidence="3">The sequence shown here is derived from an EMBL/GenBank/DDBJ whole genome shotgun (WGS) entry which is preliminary data.</text>
</comment>
<dbReference type="Pfam" id="PF11825">
    <property type="entry name" value="Nuc_recep-AF1"/>
    <property type="match status" value="1"/>
</dbReference>
<sequence>MTLALSPSLSTNLLQVYSWVVLQGHVFPFSRVYNPTRRPHALHRFTKLYHKKYLDSVIFLNNIPFYFFQPDSSGHVTSSPLGSPTSHRGMHPSLLSPTSMGPSGSLHSPISTLSSPMNGLTSPFSVISSPMGPHSMNSPGMGYGPSISPQVRPQAAN</sequence>
<evidence type="ECO:0000259" key="2">
    <source>
        <dbReference type="Pfam" id="PF11825"/>
    </source>
</evidence>
<gene>
    <name evidence="3" type="ORF">GOODEAATRI_007751</name>
</gene>
<feature type="domain" description="Nuclear/hormone receptor activator site AF-1" evidence="2">
    <location>
        <begin position="80"/>
        <end position="151"/>
    </location>
</feature>
<feature type="compositionally biased region" description="Polar residues" evidence="1">
    <location>
        <begin position="95"/>
        <end position="112"/>
    </location>
</feature>
<evidence type="ECO:0000256" key="1">
    <source>
        <dbReference type="SAM" id="MobiDB-lite"/>
    </source>
</evidence>
<dbReference type="InterPro" id="IPR021780">
    <property type="entry name" value="Nuc_recep-AF1"/>
</dbReference>
<name>A0ABV0MQ64_9TELE</name>
<dbReference type="EMBL" id="JAHRIO010010396">
    <property type="protein sequence ID" value="MEQ2161235.1"/>
    <property type="molecule type" value="Genomic_DNA"/>
</dbReference>
<reference evidence="3 4" key="1">
    <citation type="submission" date="2021-06" db="EMBL/GenBank/DDBJ databases">
        <authorList>
            <person name="Palmer J.M."/>
        </authorList>
    </citation>
    <scope>NUCLEOTIDE SEQUENCE [LARGE SCALE GENOMIC DNA]</scope>
    <source>
        <strain evidence="3 4">GA_2019</strain>
        <tissue evidence="3">Muscle</tissue>
    </source>
</reference>
<keyword evidence="4" id="KW-1185">Reference proteome</keyword>
<feature type="compositionally biased region" description="Polar residues" evidence="1">
    <location>
        <begin position="147"/>
        <end position="157"/>
    </location>
</feature>
<evidence type="ECO:0000313" key="3">
    <source>
        <dbReference type="EMBL" id="MEQ2161235.1"/>
    </source>
</evidence>
<protein>
    <recommendedName>
        <fullName evidence="2">Nuclear/hormone receptor activator site AF-1 domain-containing protein</fullName>
    </recommendedName>
</protein>
<proteinExistence type="predicted"/>
<evidence type="ECO:0000313" key="4">
    <source>
        <dbReference type="Proteomes" id="UP001476798"/>
    </source>
</evidence>
<feature type="compositionally biased region" description="Polar residues" evidence="1">
    <location>
        <begin position="77"/>
        <end position="86"/>
    </location>
</feature>
<dbReference type="Proteomes" id="UP001476798">
    <property type="component" value="Unassembled WGS sequence"/>
</dbReference>
<feature type="region of interest" description="Disordered" evidence="1">
    <location>
        <begin position="77"/>
        <end position="112"/>
    </location>
</feature>